<comment type="caution">
    <text evidence="4">The sequence shown here is derived from an EMBL/GenBank/DDBJ whole genome shotgun (WGS) entry which is preliminary data.</text>
</comment>
<keyword evidence="1 2" id="KW-0238">DNA-binding</keyword>
<evidence type="ECO:0000313" key="5">
    <source>
        <dbReference type="Proteomes" id="UP000552709"/>
    </source>
</evidence>
<dbReference type="AlphaFoldDB" id="A0A7W8JY72"/>
<reference evidence="4 5" key="1">
    <citation type="submission" date="2020-08" db="EMBL/GenBank/DDBJ databases">
        <title>Genomic Encyclopedia of Type Strains, Phase IV (KMG-IV): sequencing the most valuable type-strain genomes for metagenomic binning, comparative biology and taxonomic classification.</title>
        <authorList>
            <person name="Goeker M."/>
        </authorList>
    </citation>
    <scope>NUCLEOTIDE SEQUENCE [LARGE SCALE GENOMIC DNA]</scope>
    <source>
        <strain evidence="4 5">DSM 27939</strain>
    </source>
</reference>
<dbReference type="GO" id="GO:0000976">
    <property type="term" value="F:transcription cis-regulatory region binding"/>
    <property type="evidence" value="ECO:0007669"/>
    <property type="project" value="TreeGrafter"/>
</dbReference>
<gene>
    <name evidence="4" type="ORF">HNQ08_002986</name>
</gene>
<accession>A0A7W8JY72</accession>
<evidence type="ECO:0000259" key="3">
    <source>
        <dbReference type="PROSITE" id="PS50977"/>
    </source>
</evidence>
<evidence type="ECO:0000256" key="2">
    <source>
        <dbReference type="PROSITE-ProRule" id="PRU00335"/>
    </source>
</evidence>
<evidence type="ECO:0000256" key="1">
    <source>
        <dbReference type="ARBA" id="ARBA00023125"/>
    </source>
</evidence>
<dbReference type="SUPFAM" id="SSF46689">
    <property type="entry name" value="Homeodomain-like"/>
    <property type="match status" value="1"/>
</dbReference>
<dbReference type="Proteomes" id="UP000552709">
    <property type="component" value="Unassembled WGS sequence"/>
</dbReference>
<dbReference type="InterPro" id="IPR050109">
    <property type="entry name" value="HTH-type_TetR-like_transc_reg"/>
</dbReference>
<evidence type="ECO:0000313" key="4">
    <source>
        <dbReference type="EMBL" id="MBB5363879.1"/>
    </source>
</evidence>
<dbReference type="PROSITE" id="PS50977">
    <property type="entry name" value="HTH_TETR_2"/>
    <property type="match status" value="1"/>
</dbReference>
<dbReference type="GO" id="GO:0003700">
    <property type="term" value="F:DNA-binding transcription factor activity"/>
    <property type="evidence" value="ECO:0007669"/>
    <property type="project" value="TreeGrafter"/>
</dbReference>
<dbReference type="InterPro" id="IPR001647">
    <property type="entry name" value="HTH_TetR"/>
</dbReference>
<dbReference type="EMBL" id="JACHFL010000007">
    <property type="protein sequence ID" value="MBB5363879.1"/>
    <property type="molecule type" value="Genomic_DNA"/>
</dbReference>
<dbReference type="PANTHER" id="PTHR30055:SF230">
    <property type="entry name" value="TRANSCRIPTIONAL REGULATORY PROTEIN (PROBABLY TETR-FAMILY)-RELATED"/>
    <property type="match status" value="1"/>
</dbReference>
<feature type="domain" description="HTH tetR-type" evidence="3">
    <location>
        <begin position="13"/>
        <end position="73"/>
    </location>
</feature>
<name>A0A7W8JY72_9DEIO</name>
<dbReference type="Pfam" id="PF00440">
    <property type="entry name" value="TetR_N"/>
    <property type="match status" value="1"/>
</dbReference>
<keyword evidence="5" id="KW-1185">Reference proteome</keyword>
<dbReference type="PRINTS" id="PR00455">
    <property type="entry name" value="HTHTETR"/>
</dbReference>
<dbReference type="RefSeq" id="WP_184133521.1">
    <property type="nucleotide sequence ID" value="NZ_JACHFL010000007.1"/>
</dbReference>
<proteinExistence type="predicted"/>
<sequence>MSGSRSRGRPRSPLADTRILEAACALVLERGLDAVGMEDVAVRACVSKTTLYRRYPDKLALTTALIDHVLSGVPEPVTSGQDPIRALLGAAATYYGSVGGRVALALLPAARREPIRSLAVGLTAPKVIAEQSRILAAAPGIDAEAVINLALGAVVFYVERHGRPPEDVMLDRWARALHDSG</sequence>
<organism evidence="4 5">
    <name type="scientific">Deinococcus humi</name>
    <dbReference type="NCBI Taxonomy" id="662880"/>
    <lineage>
        <taxon>Bacteria</taxon>
        <taxon>Thermotogati</taxon>
        <taxon>Deinococcota</taxon>
        <taxon>Deinococci</taxon>
        <taxon>Deinococcales</taxon>
        <taxon>Deinococcaceae</taxon>
        <taxon>Deinococcus</taxon>
    </lineage>
</organism>
<protein>
    <submittedName>
        <fullName evidence="4">AcrR family transcriptional regulator</fullName>
    </submittedName>
</protein>
<dbReference type="PANTHER" id="PTHR30055">
    <property type="entry name" value="HTH-TYPE TRANSCRIPTIONAL REGULATOR RUTR"/>
    <property type="match status" value="1"/>
</dbReference>
<feature type="DNA-binding region" description="H-T-H motif" evidence="2">
    <location>
        <begin position="36"/>
        <end position="55"/>
    </location>
</feature>
<dbReference type="InterPro" id="IPR009057">
    <property type="entry name" value="Homeodomain-like_sf"/>
</dbReference>
<dbReference type="Gene3D" id="1.10.357.10">
    <property type="entry name" value="Tetracycline Repressor, domain 2"/>
    <property type="match status" value="1"/>
</dbReference>